<dbReference type="Gene3D" id="3.40.640.10">
    <property type="entry name" value="Type I PLP-dependent aspartate aminotransferase-like (Major domain)"/>
    <property type="match status" value="1"/>
</dbReference>
<comment type="cofactor">
    <cofactor evidence="1">
        <name>pyridoxal 5'-phosphate</name>
        <dbReference type="ChEBI" id="CHEBI:597326"/>
    </cofactor>
</comment>
<dbReference type="AlphaFoldDB" id="A0A4R3QQA7"/>
<evidence type="ECO:0000256" key="3">
    <source>
        <dbReference type="ARBA" id="ARBA00022679"/>
    </source>
</evidence>
<gene>
    <name evidence="6" type="ORF">EV130_1061</name>
</gene>
<sequence>MDFEGFFRSELDGLHKEGRYRVFADLERHRGSFPRATRHTADGQKDVTAWCSNDYLGMGQNPKVVEAMKKAIDHCGAGAGGTRNISGTNHHHVLLERELADLHGKEAALIFTSGYVSNWASLGTLGARIPGLIIFSDALNHASMIEGIRHAKCS</sequence>
<evidence type="ECO:0000256" key="2">
    <source>
        <dbReference type="ARBA" id="ARBA00008392"/>
    </source>
</evidence>
<keyword evidence="7" id="KW-1185">Reference proteome</keyword>
<comment type="similarity">
    <text evidence="2">Belongs to the class-II pyridoxal-phosphate-dependent aminotransferase family.</text>
</comment>
<accession>A0A4R3QQA7</accession>
<keyword evidence="3 6" id="KW-0808">Transferase</keyword>
<dbReference type="GO" id="GO:0008483">
    <property type="term" value="F:transaminase activity"/>
    <property type="evidence" value="ECO:0007669"/>
    <property type="project" value="UniProtKB-KW"/>
</dbReference>
<dbReference type="RefSeq" id="WP_132660792.1">
    <property type="nucleotide sequence ID" value="NZ_SMBJ01000006.1"/>
</dbReference>
<dbReference type="OrthoDB" id="9807157at2"/>
<evidence type="ECO:0000313" key="6">
    <source>
        <dbReference type="EMBL" id="TCU24410.1"/>
    </source>
</evidence>
<dbReference type="Pfam" id="PF00155">
    <property type="entry name" value="Aminotran_1_2"/>
    <property type="match status" value="1"/>
</dbReference>
<dbReference type="PANTHER" id="PTHR13693:SF102">
    <property type="entry name" value="2-AMINO-3-KETOBUTYRATE COENZYME A LIGASE, MITOCHONDRIAL"/>
    <property type="match status" value="1"/>
</dbReference>
<keyword evidence="4" id="KW-0012">Acyltransferase</keyword>
<dbReference type="InterPro" id="IPR015424">
    <property type="entry name" value="PyrdxlP-dep_Trfase"/>
</dbReference>
<dbReference type="InterPro" id="IPR015422">
    <property type="entry name" value="PyrdxlP-dep_Trfase_small"/>
</dbReference>
<feature type="non-terminal residue" evidence="6">
    <location>
        <position position="154"/>
    </location>
</feature>
<dbReference type="GO" id="GO:0003870">
    <property type="term" value="F:5-aminolevulinate synthase activity"/>
    <property type="evidence" value="ECO:0007669"/>
    <property type="project" value="TreeGrafter"/>
</dbReference>
<evidence type="ECO:0000256" key="4">
    <source>
        <dbReference type="ARBA" id="ARBA00023315"/>
    </source>
</evidence>
<evidence type="ECO:0000256" key="1">
    <source>
        <dbReference type="ARBA" id="ARBA00001933"/>
    </source>
</evidence>
<dbReference type="EMBL" id="SMBJ01000006">
    <property type="protein sequence ID" value="TCU24410.1"/>
    <property type="molecule type" value="Genomic_DNA"/>
</dbReference>
<proteinExistence type="inferred from homology"/>
<dbReference type="InterPro" id="IPR004839">
    <property type="entry name" value="Aminotransferase_I/II_large"/>
</dbReference>
<dbReference type="InterPro" id="IPR015421">
    <property type="entry name" value="PyrdxlP-dep_Trfase_major"/>
</dbReference>
<name>A0A4R3QQA7_9HYPH</name>
<dbReference type="GO" id="GO:0006783">
    <property type="term" value="P:heme biosynthetic process"/>
    <property type="evidence" value="ECO:0007669"/>
    <property type="project" value="TreeGrafter"/>
</dbReference>
<dbReference type="GO" id="GO:0030170">
    <property type="term" value="F:pyridoxal phosphate binding"/>
    <property type="evidence" value="ECO:0007669"/>
    <property type="project" value="InterPro"/>
</dbReference>
<evidence type="ECO:0000259" key="5">
    <source>
        <dbReference type="Pfam" id="PF00155"/>
    </source>
</evidence>
<evidence type="ECO:0000313" key="7">
    <source>
        <dbReference type="Proteomes" id="UP000295547"/>
    </source>
</evidence>
<dbReference type="Proteomes" id="UP000295547">
    <property type="component" value="Unassembled WGS sequence"/>
</dbReference>
<feature type="domain" description="Aminotransferase class I/classII large" evidence="5">
    <location>
        <begin position="45"/>
        <end position="153"/>
    </location>
</feature>
<reference evidence="6 7" key="1">
    <citation type="submission" date="2019-03" db="EMBL/GenBank/DDBJ databases">
        <title>Genomic Encyclopedia of Type Strains, Phase IV (KMG-V): Genome sequencing to study the core and pangenomes of soil and plant-associated prokaryotes.</title>
        <authorList>
            <person name="Whitman W."/>
        </authorList>
    </citation>
    <scope>NUCLEOTIDE SEQUENCE [LARGE SCALE GENOMIC DNA]</scope>
    <source>
        <strain evidence="6 7">Gr42</strain>
    </source>
</reference>
<dbReference type="Gene3D" id="3.90.1150.10">
    <property type="entry name" value="Aspartate Aminotransferase, domain 1"/>
    <property type="match status" value="1"/>
</dbReference>
<dbReference type="SUPFAM" id="SSF53383">
    <property type="entry name" value="PLP-dependent transferases"/>
    <property type="match status" value="1"/>
</dbReference>
<organism evidence="6 7">
    <name type="scientific">Rhizobium azibense</name>
    <dbReference type="NCBI Taxonomy" id="1136135"/>
    <lineage>
        <taxon>Bacteria</taxon>
        <taxon>Pseudomonadati</taxon>
        <taxon>Pseudomonadota</taxon>
        <taxon>Alphaproteobacteria</taxon>
        <taxon>Hyphomicrobiales</taxon>
        <taxon>Rhizobiaceae</taxon>
        <taxon>Rhizobium/Agrobacterium group</taxon>
        <taxon>Rhizobium</taxon>
    </lineage>
</organism>
<dbReference type="InterPro" id="IPR050087">
    <property type="entry name" value="AON_synthase_class-II"/>
</dbReference>
<protein>
    <submittedName>
        <fullName evidence="6">Aminotransferase class I and II</fullName>
    </submittedName>
</protein>
<keyword evidence="6" id="KW-0032">Aminotransferase</keyword>
<dbReference type="PANTHER" id="PTHR13693">
    <property type="entry name" value="CLASS II AMINOTRANSFERASE/8-AMINO-7-OXONONANOATE SYNTHASE"/>
    <property type="match status" value="1"/>
</dbReference>
<comment type="caution">
    <text evidence="6">The sequence shown here is derived from an EMBL/GenBank/DDBJ whole genome shotgun (WGS) entry which is preliminary data.</text>
</comment>